<keyword evidence="4" id="KW-0410">Iron transport</keyword>
<dbReference type="KEGG" id="osg:BST96_02710"/>
<feature type="domain" description="TonB-dependent receptor-like beta-barrel" evidence="13">
    <location>
        <begin position="308"/>
        <end position="809"/>
    </location>
</feature>
<dbReference type="PROSITE" id="PS52016">
    <property type="entry name" value="TONB_DEPENDENT_REC_3"/>
    <property type="match status" value="1"/>
</dbReference>
<organism evidence="15 16">
    <name type="scientific">Oceanicoccus sagamiensis</name>
    <dbReference type="NCBI Taxonomy" id="716816"/>
    <lineage>
        <taxon>Bacteria</taxon>
        <taxon>Pseudomonadati</taxon>
        <taxon>Pseudomonadota</taxon>
        <taxon>Gammaproteobacteria</taxon>
        <taxon>Cellvibrionales</taxon>
        <taxon>Spongiibacteraceae</taxon>
        <taxon>Oceanicoccus</taxon>
    </lineage>
</organism>
<protein>
    <recommendedName>
        <fullName evidence="17">TonB-dependent receptor</fullName>
    </recommendedName>
</protein>
<comment type="subcellular location">
    <subcellularLocation>
        <location evidence="1 11">Cell outer membrane</location>
        <topology evidence="1 11">Multi-pass membrane protein</topology>
    </subcellularLocation>
</comment>
<dbReference type="GO" id="GO:0006826">
    <property type="term" value="P:iron ion transport"/>
    <property type="evidence" value="ECO:0007669"/>
    <property type="project" value="UniProtKB-KW"/>
</dbReference>
<evidence type="ECO:0000256" key="6">
    <source>
        <dbReference type="ARBA" id="ARBA00023004"/>
    </source>
</evidence>
<dbReference type="InterPro" id="IPR039426">
    <property type="entry name" value="TonB-dep_rcpt-like"/>
</dbReference>
<keyword evidence="2 11" id="KW-0813">Transport</keyword>
<feature type="domain" description="TonB-dependent receptor plug" evidence="14">
    <location>
        <begin position="60"/>
        <end position="165"/>
    </location>
</feature>
<dbReference type="PANTHER" id="PTHR32552:SF81">
    <property type="entry name" value="TONB-DEPENDENT OUTER MEMBRANE RECEPTOR"/>
    <property type="match status" value="1"/>
</dbReference>
<evidence type="ECO:0000256" key="10">
    <source>
        <dbReference type="ARBA" id="ARBA00023237"/>
    </source>
</evidence>
<dbReference type="InterPro" id="IPR037066">
    <property type="entry name" value="Plug_dom_sf"/>
</dbReference>
<evidence type="ECO:0000259" key="14">
    <source>
        <dbReference type="Pfam" id="PF07715"/>
    </source>
</evidence>
<keyword evidence="16" id="KW-1185">Reference proteome</keyword>
<evidence type="ECO:0000256" key="11">
    <source>
        <dbReference type="PROSITE-ProRule" id="PRU01360"/>
    </source>
</evidence>
<reference evidence="15 16" key="1">
    <citation type="submission" date="2016-11" db="EMBL/GenBank/DDBJ databases">
        <title>Trade-off between light-utilization and light-protection in marine flavobacteria.</title>
        <authorList>
            <person name="Kumagai Y."/>
        </authorList>
    </citation>
    <scope>NUCLEOTIDE SEQUENCE [LARGE SCALE GENOMIC DNA]</scope>
    <source>
        <strain evidence="15 16">NBRC 107125</strain>
    </source>
</reference>
<dbReference type="InterPro" id="IPR036942">
    <property type="entry name" value="Beta-barrel_TonB_sf"/>
</dbReference>
<evidence type="ECO:0000256" key="3">
    <source>
        <dbReference type="ARBA" id="ARBA00022452"/>
    </source>
</evidence>
<dbReference type="Gene3D" id="2.40.170.20">
    <property type="entry name" value="TonB-dependent receptor, beta-barrel domain"/>
    <property type="match status" value="1"/>
</dbReference>
<evidence type="ECO:0000313" key="15">
    <source>
        <dbReference type="EMBL" id="ARN73110.1"/>
    </source>
</evidence>
<evidence type="ECO:0000256" key="9">
    <source>
        <dbReference type="ARBA" id="ARBA00023136"/>
    </source>
</evidence>
<dbReference type="SUPFAM" id="SSF56935">
    <property type="entry name" value="Porins"/>
    <property type="match status" value="1"/>
</dbReference>
<keyword evidence="10 11" id="KW-0998">Cell outer membrane</keyword>
<evidence type="ECO:0000256" key="7">
    <source>
        <dbReference type="ARBA" id="ARBA00023065"/>
    </source>
</evidence>
<evidence type="ECO:0000259" key="13">
    <source>
        <dbReference type="Pfam" id="PF00593"/>
    </source>
</evidence>
<evidence type="ECO:0000256" key="4">
    <source>
        <dbReference type="ARBA" id="ARBA00022496"/>
    </source>
</evidence>
<dbReference type="InterPro" id="IPR000531">
    <property type="entry name" value="Beta-barrel_TonB"/>
</dbReference>
<evidence type="ECO:0000313" key="16">
    <source>
        <dbReference type="Proteomes" id="UP000193450"/>
    </source>
</evidence>
<evidence type="ECO:0000256" key="1">
    <source>
        <dbReference type="ARBA" id="ARBA00004571"/>
    </source>
</evidence>
<evidence type="ECO:0000256" key="8">
    <source>
        <dbReference type="ARBA" id="ARBA00023077"/>
    </source>
</evidence>
<comment type="similarity">
    <text evidence="11 12">Belongs to the TonB-dependent receptor family.</text>
</comment>
<dbReference type="AlphaFoldDB" id="A0A1X9N4R4"/>
<evidence type="ECO:0008006" key="17">
    <source>
        <dbReference type="Google" id="ProtNLM"/>
    </source>
</evidence>
<sequence length="843" mass="93484">MNNIRRLPQLTLEARQRRQRHRLYKAIFAAGISTFASTFSSAQILEEVIVTAQKREQSVNDIGMAISAFRGDDLDTLGINDTRDLVQIVPGLTMATSSGGTPIYTMRGIGFNTPNMSSTSPVGVYIDEVSYAYPVMSKGLNFDFDRVEILKGPQGTLYGRNTTGGLINYITNKPTDEFEGSIEVEYGEFDSWGLEGFVNGGITDTVSGRIAFKTQGSDEGWQKSVSRDAELGEVDRSAARLALLWEPSETLSAQFSASWWEDKSDGQAGQAINYNPEVGTSPEASIFVVPGLQDAILTNPDNQDADWATADQPNTGPGAGWIPVFNAIYGTSYESSDSWPGSTATPRPNKFTQDNDMLSLSLRFDWSLSDTLTLTSLTGYADFERDDFYDRDGTEYEVVVFNDEGSIESFSQEFRITGEYDQLKFIAGVFISSDETEDRSNPWAGQTSVLEGLKFQTLTGYADAGVFLPQADFDEFIGGFRDWQNFANIDTDTRAIFGQVEWELSEAFTLTTGLRYTEDEADFEGCSRDLNGDGNILAVWNVAFQLAIPNGGCLTNEFAAGEGPFPQPVEVVKKNLDEDNWSGRIALDWNLSDDHLLYVSYSRGYKSGAFPSLSANVASQYDPVTQEQVDAYEVGLKSSMAEGTVQLNTSVYYYDYEDKQVFGEVEDPIFNTLTRLVNVPDSEVMGAEVDLTWQATDNLVTQFGISYLDTQINEYVGYNKFAEPTDFAGSEFEYSPEIQAFGLMSYGFDITDQLIGRFTIDASYSDDQQADFEGNPVFAVDSYTLVGASFLVSPSASSDWQATLWGRNLTDEYYWNSVQTQTDTTMRYAGMPRTWGVSLRYNF</sequence>
<proteinExistence type="inferred from homology"/>
<evidence type="ECO:0000256" key="2">
    <source>
        <dbReference type="ARBA" id="ARBA00022448"/>
    </source>
</evidence>
<dbReference type="GO" id="GO:0009279">
    <property type="term" value="C:cell outer membrane"/>
    <property type="evidence" value="ECO:0007669"/>
    <property type="project" value="UniProtKB-SubCell"/>
</dbReference>
<dbReference type="RefSeq" id="WP_169713878.1">
    <property type="nucleotide sequence ID" value="NZ_CP019343.1"/>
</dbReference>
<keyword evidence="8 12" id="KW-0798">TonB box</keyword>
<dbReference type="Pfam" id="PF07715">
    <property type="entry name" value="Plug"/>
    <property type="match status" value="1"/>
</dbReference>
<accession>A0A1X9N4R4</accession>
<dbReference type="Pfam" id="PF00593">
    <property type="entry name" value="TonB_dep_Rec_b-barrel"/>
    <property type="match status" value="1"/>
</dbReference>
<dbReference type="EMBL" id="CP019343">
    <property type="protein sequence ID" value="ARN73110.1"/>
    <property type="molecule type" value="Genomic_DNA"/>
</dbReference>
<keyword evidence="7" id="KW-0406">Ion transport</keyword>
<keyword evidence="9 11" id="KW-0472">Membrane</keyword>
<dbReference type="Gene3D" id="2.170.130.10">
    <property type="entry name" value="TonB-dependent receptor, plug domain"/>
    <property type="match status" value="1"/>
</dbReference>
<dbReference type="Proteomes" id="UP000193450">
    <property type="component" value="Chromosome"/>
</dbReference>
<dbReference type="InterPro" id="IPR012910">
    <property type="entry name" value="Plug_dom"/>
</dbReference>
<gene>
    <name evidence="15" type="ORF">BST96_02710</name>
</gene>
<keyword evidence="6" id="KW-0408">Iron</keyword>
<name>A0A1X9N4R4_9GAMM</name>
<keyword evidence="5 11" id="KW-0812">Transmembrane</keyword>
<dbReference type="PANTHER" id="PTHR32552">
    <property type="entry name" value="FERRICHROME IRON RECEPTOR-RELATED"/>
    <property type="match status" value="1"/>
</dbReference>
<evidence type="ECO:0000256" key="12">
    <source>
        <dbReference type="RuleBase" id="RU003357"/>
    </source>
</evidence>
<keyword evidence="3 11" id="KW-1134">Transmembrane beta strand</keyword>
<dbReference type="STRING" id="716816.BST96_02710"/>
<evidence type="ECO:0000256" key="5">
    <source>
        <dbReference type="ARBA" id="ARBA00022692"/>
    </source>
</evidence>